<evidence type="ECO:0000256" key="3">
    <source>
        <dbReference type="RuleBase" id="RU362118"/>
    </source>
</evidence>
<comment type="caution">
    <text evidence="4">The sequence shown here is derived from an EMBL/GenBank/DDBJ whole genome shotgun (WGS) entry which is preliminary data.</text>
</comment>
<dbReference type="PROSITE" id="PS00868">
    <property type="entry name" value="CYS_MET_METAB_PP"/>
    <property type="match status" value="1"/>
</dbReference>
<evidence type="ECO:0000313" key="4">
    <source>
        <dbReference type="EMBL" id="GAA4871961.1"/>
    </source>
</evidence>
<dbReference type="PANTHER" id="PTHR11808:SF80">
    <property type="entry name" value="CYSTATHIONINE GAMMA-LYASE"/>
    <property type="match status" value="1"/>
</dbReference>
<dbReference type="Proteomes" id="UP001499988">
    <property type="component" value="Unassembled WGS sequence"/>
</dbReference>
<dbReference type="Gene3D" id="3.90.1150.10">
    <property type="entry name" value="Aspartate Aminotransferase, domain 1"/>
    <property type="match status" value="1"/>
</dbReference>
<evidence type="ECO:0000313" key="5">
    <source>
        <dbReference type="Proteomes" id="UP001499988"/>
    </source>
</evidence>
<evidence type="ECO:0000256" key="2">
    <source>
        <dbReference type="ARBA" id="ARBA00022898"/>
    </source>
</evidence>
<dbReference type="PANTHER" id="PTHR11808">
    <property type="entry name" value="TRANS-SULFURATION ENZYME FAMILY MEMBER"/>
    <property type="match status" value="1"/>
</dbReference>
<dbReference type="CDD" id="cd00614">
    <property type="entry name" value="CGS_like"/>
    <property type="match status" value="1"/>
</dbReference>
<comment type="similarity">
    <text evidence="3">Belongs to the trans-sulfuration enzymes family.</text>
</comment>
<organism evidence="4 5">
    <name type="scientific">Ferrimonas pelagia</name>
    <dbReference type="NCBI Taxonomy" id="1177826"/>
    <lineage>
        <taxon>Bacteria</taxon>
        <taxon>Pseudomonadati</taxon>
        <taxon>Pseudomonadota</taxon>
        <taxon>Gammaproteobacteria</taxon>
        <taxon>Alteromonadales</taxon>
        <taxon>Ferrimonadaceae</taxon>
        <taxon>Ferrimonas</taxon>
    </lineage>
</organism>
<dbReference type="PIRSF" id="PIRSF001434">
    <property type="entry name" value="CGS"/>
    <property type="match status" value="1"/>
</dbReference>
<dbReference type="InterPro" id="IPR015424">
    <property type="entry name" value="PyrdxlP-dep_Trfase"/>
</dbReference>
<protein>
    <submittedName>
        <fullName evidence="4">Methionine gamma-lyase</fullName>
    </submittedName>
</protein>
<gene>
    <name evidence="4" type="primary">megL</name>
    <name evidence="4" type="ORF">GCM10023333_00920</name>
</gene>
<dbReference type="SUPFAM" id="SSF53383">
    <property type="entry name" value="PLP-dependent transferases"/>
    <property type="match status" value="1"/>
</dbReference>
<dbReference type="InterPro" id="IPR054542">
    <property type="entry name" value="Cys_met_metab_PP"/>
</dbReference>
<sequence>MALLEGAEDAVAFASGMAAVSAVLLTLLQQGDHLLVARGLYGCSHSLVTEQLPRFGIEFTEVDFSQLDQVVEAIRPNTRLVLLETPVNPHLQVFDLDRIALLARQHELLSVVDNTFMTPLLQRPLSHGIDVVLHSATKYLNGHGDVIAGVVCGQAELMARLRGEIRKDFGAVLSPHDAWLILRGLKTLAVRLERHCANALAVAQFLQAHPGVERVFYPGLAGHAGSELIGQQMAAGGGVVALELKGDYADALAFADGLKLFTLAVSLGDAESLVQHPASMTHSPYEPEARRRAGISDTLVRLAIGLEHVDDLLADLAQALEPNRVSSGAPPAGEVR</sequence>
<accession>A0ABP9E8X1</accession>
<dbReference type="InterPro" id="IPR000277">
    <property type="entry name" value="Cys/Met-Metab_PyrdxlP-dep_enz"/>
</dbReference>
<reference evidence="5" key="1">
    <citation type="journal article" date="2019" name="Int. J. Syst. Evol. Microbiol.">
        <title>The Global Catalogue of Microorganisms (GCM) 10K type strain sequencing project: providing services to taxonomists for standard genome sequencing and annotation.</title>
        <authorList>
            <consortium name="The Broad Institute Genomics Platform"/>
            <consortium name="The Broad Institute Genome Sequencing Center for Infectious Disease"/>
            <person name="Wu L."/>
            <person name="Ma J."/>
        </authorList>
    </citation>
    <scope>NUCLEOTIDE SEQUENCE [LARGE SCALE GENOMIC DNA]</scope>
    <source>
        <strain evidence="5">JCM 18401</strain>
    </source>
</reference>
<dbReference type="InterPro" id="IPR015422">
    <property type="entry name" value="PyrdxlP-dep_Trfase_small"/>
</dbReference>
<keyword evidence="5" id="KW-1185">Reference proteome</keyword>
<proteinExistence type="inferred from homology"/>
<evidence type="ECO:0000256" key="1">
    <source>
        <dbReference type="ARBA" id="ARBA00001933"/>
    </source>
</evidence>
<comment type="cofactor">
    <cofactor evidence="1 3">
        <name>pyridoxal 5'-phosphate</name>
        <dbReference type="ChEBI" id="CHEBI:597326"/>
    </cofactor>
</comment>
<name>A0ABP9E8X1_9GAMM</name>
<keyword evidence="2 3" id="KW-0663">Pyridoxal phosphate</keyword>
<dbReference type="Pfam" id="PF01053">
    <property type="entry name" value="Cys_Met_Meta_PP"/>
    <property type="match status" value="1"/>
</dbReference>
<dbReference type="EMBL" id="BAABJZ010000003">
    <property type="protein sequence ID" value="GAA4871961.1"/>
    <property type="molecule type" value="Genomic_DNA"/>
</dbReference>
<dbReference type="Gene3D" id="3.40.640.10">
    <property type="entry name" value="Type I PLP-dependent aspartate aminotransferase-like (Major domain)"/>
    <property type="match status" value="1"/>
</dbReference>
<dbReference type="InterPro" id="IPR015421">
    <property type="entry name" value="PyrdxlP-dep_Trfase_major"/>
</dbReference>